<evidence type="ECO:0000313" key="3">
    <source>
        <dbReference type="EMBL" id="KAK4549684.1"/>
    </source>
</evidence>
<dbReference type="GO" id="GO:0000403">
    <property type="term" value="F:Y-form DNA binding"/>
    <property type="evidence" value="ECO:0007669"/>
    <property type="project" value="TreeGrafter"/>
</dbReference>
<dbReference type="InterPro" id="IPR015242">
    <property type="entry name" value="Ydc2_cat"/>
</dbReference>
<dbReference type="SUPFAM" id="SSF53098">
    <property type="entry name" value="Ribonuclease H-like"/>
    <property type="match status" value="1"/>
</dbReference>
<dbReference type="EMBL" id="JAVFHQ010000003">
    <property type="protein sequence ID" value="KAK4549684.1"/>
    <property type="molecule type" value="Genomic_DNA"/>
</dbReference>
<dbReference type="GO" id="GO:0005739">
    <property type="term" value="C:mitochondrion"/>
    <property type="evidence" value="ECO:0007669"/>
    <property type="project" value="TreeGrafter"/>
</dbReference>
<dbReference type="InterPro" id="IPR012337">
    <property type="entry name" value="RNaseH-like_sf"/>
</dbReference>
<reference evidence="3 4" key="1">
    <citation type="submission" date="2021-11" db="EMBL/GenBank/DDBJ databases">
        <title>Black yeast isolated from Biological Soil Crust.</title>
        <authorList>
            <person name="Kurbessoian T."/>
        </authorList>
    </citation>
    <scope>NUCLEOTIDE SEQUENCE [LARGE SCALE GENOMIC DNA]</scope>
    <source>
        <strain evidence="3 4">CCFEE 5522</strain>
    </source>
</reference>
<organism evidence="3 4">
    <name type="scientific">Oleoguttula mirabilis</name>
    <dbReference type="NCBI Taxonomy" id="1507867"/>
    <lineage>
        <taxon>Eukaryota</taxon>
        <taxon>Fungi</taxon>
        <taxon>Dikarya</taxon>
        <taxon>Ascomycota</taxon>
        <taxon>Pezizomycotina</taxon>
        <taxon>Dothideomycetes</taxon>
        <taxon>Dothideomycetidae</taxon>
        <taxon>Mycosphaerellales</taxon>
        <taxon>Teratosphaeriaceae</taxon>
        <taxon>Oleoguttula</taxon>
    </lineage>
</organism>
<dbReference type="Proteomes" id="UP001324427">
    <property type="component" value="Unassembled WGS sequence"/>
</dbReference>
<dbReference type="PANTHER" id="PTHR28072">
    <property type="entry name" value="CRUCIFORM CUTTING ENDONUCLEASE 1, MITOCHONDRIAL-RELATED"/>
    <property type="match status" value="1"/>
</dbReference>
<dbReference type="InterPro" id="IPR039197">
    <property type="entry name" value="Mrs1/Cce1"/>
</dbReference>
<evidence type="ECO:0000259" key="2">
    <source>
        <dbReference type="PROSITE" id="PS50800"/>
    </source>
</evidence>
<dbReference type="PROSITE" id="PS50800">
    <property type="entry name" value="SAP"/>
    <property type="match status" value="1"/>
</dbReference>
<feature type="region of interest" description="Disordered" evidence="1">
    <location>
        <begin position="111"/>
        <end position="138"/>
    </location>
</feature>
<dbReference type="AlphaFoldDB" id="A0AAV9JVC6"/>
<keyword evidence="4" id="KW-1185">Reference proteome</keyword>
<comment type="caution">
    <text evidence="3">The sequence shown here is derived from an EMBL/GenBank/DDBJ whole genome shotgun (WGS) entry which is preliminary data.</text>
</comment>
<dbReference type="InterPro" id="IPR003034">
    <property type="entry name" value="SAP_dom"/>
</dbReference>
<name>A0AAV9JVC6_9PEZI</name>
<evidence type="ECO:0000256" key="1">
    <source>
        <dbReference type="SAM" id="MobiDB-lite"/>
    </source>
</evidence>
<dbReference type="GO" id="GO:0004520">
    <property type="term" value="F:DNA endonuclease activity"/>
    <property type="evidence" value="ECO:0007669"/>
    <property type="project" value="TreeGrafter"/>
</dbReference>
<dbReference type="InterPro" id="IPR036397">
    <property type="entry name" value="RNaseH_sf"/>
</dbReference>
<evidence type="ECO:0000313" key="4">
    <source>
        <dbReference type="Proteomes" id="UP001324427"/>
    </source>
</evidence>
<gene>
    <name evidence="3" type="ORF">LTR36_004985</name>
</gene>
<dbReference type="GO" id="GO:0000402">
    <property type="term" value="F:crossed form four-way junction DNA binding"/>
    <property type="evidence" value="ECO:0007669"/>
    <property type="project" value="TreeGrafter"/>
</dbReference>
<dbReference type="GO" id="GO:0070336">
    <property type="term" value="F:flap-structured DNA binding"/>
    <property type="evidence" value="ECO:0007669"/>
    <property type="project" value="TreeGrafter"/>
</dbReference>
<accession>A0AAV9JVC6</accession>
<proteinExistence type="predicted"/>
<feature type="domain" description="SAP" evidence="2">
    <location>
        <begin position="13"/>
        <end position="47"/>
    </location>
</feature>
<dbReference type="Pfam" id="PF09159">
    <property type="entry name" value="Ydc2-catalyt"/>
    <property type="match status" value="1"/>
</dbReference>
<dbReference type="PANTHER" id="PTHR28072:SF1">
    <property type="entry name" value="CRUCIFORM CUTTING ENDONUCLEASE 1, MITOCHONDRIAL-RELATED"/>
    <property type="match status" value="1"/>
</dbReference>
<sequence>MNSSNATHLSRRLLDLKASKLKHVAFLMGLPSTGSKPELDTVIRHHLHDRQTPFHGGRVVSVDMGIRNLAFCVLDIPPLGPEPRLGKQPLDSPLTVSHWLKRDLLSAAVPVEDGPAEQPIDDATAKTEQSRRKRKPAVTASIPKTAFTPSVLSKTAYDITAELMSYKPSAILIERQRFRSGGAAAIQEWTVRVNMLESMIWACLQTMRQTSKHGSDAFPSVHEVSPARVSRFWTAASNISLRPTDGMLSPGSNDEALPPANALERRARKVQKNDKIAIVRSWLDRVEPVDVSLAFNGEAAETADAFGIPTSRASRKGGSAGSGEGVAPAGKLDDLADCLLQGVAWVRWEENSRRLGRLLDDACD</sequence>
<protein>
    <recommendedName>
        <fullName evidence="2">SAP domain-containing protein</fullName>
    </recommendedName>
</protein>
<dbReference type="CDD" id="cd16963">
    <property type="entry name" value="CCE1"/>
    <property type="match status" value="1"/>
</dbReference>
<dbReference type="Gene3D" id="3.30.420.10">
    <property type="entry name" value="Ribonuclease H-like superfamily/Ribonuclease H"/>
    <property type="match status" value="1"/>
</dbReference>